<keyword evidence="1" id="KW-0472">Membrane</keyword>
<feature type="transmembrane region" description="Helical" evidence="1">
    <location>
        <begin position="510"/>
        <end position="531"/>
    </location>
</feature>
<feature type="transmembrane region" description="Helical" evidence="1">
    <location>
        <begin position="122"/>
        <end position="139"/>
    </location>
</feature>
<reference evidence="2" key="1">
    <citation type="journal article" date="2021" name="Microb. Physiol.">
        <title>Proteogenomic Insights into the Physiology of Marine, Sulfate-Reducing, Filamentous Desulfonema limicola and Desulfonema magnum.</title>
        <authorList>
            <person name="Schnaars V."/>
            <person name="Wohlbrand L."/>
            <person name="Scheve S."/>
            <person name="Hinrichs C."/>
            <person name="Reinhardt R."/>
            <person name="Rabus R."/>
        </authorList>
    </citation>
    <scope>NUCLEOTIDE SEQUENCE</scope>
    <source>
        <strain evidence="2">4be13</strain>
    </source>
</reference>
<gene>
    <name evidence="2" type="ORF">dnm_016170</name>
</gene>
<name>A0A975BHM0_9BACT</name>
<feature type="transmembrane region" description="Helical" evidence="1">
    <location>
        <begin position="193"/>
        <end position="211"/>
    </location>
</feature>
<evidence type="ECO:0000313" key="3">
    <source>
        <dbReference type="Proteomes" id="UP000663722"/>
    </source>
</evidence>
<accession>A0A975BHM0</accession>
<dbReference type="InterPro" id="IPR018580">
    <property type="entry name" value="Uncharacterised_YfhO"/>
</dbReference>
<dbReference type="AlphaFoldDB" id="A0A975BHM0"/>
<keyword evidence="1" id="KW-0812">Transmembrane</keyword>
<dbReference type="Proteomes" id="UP000663722">
    <property type="component" value="Chromosome"/>
</dbReference>
<dbReference type="Pfam" id="PF09586">
    <property type="entry name" value="YfhO"/>
    <property type="match status" value="2"/>
</dbReference>
<feature type="transmembrane region" description="Helical" evidence="1">
    <location>
        <begin position="362"/>
        <end position="384"/>
    </location>
</feature>
<dbReference type="RefSeq" id="WP_207681593.1">
    <property type="nucleotide sequence ID" value="NZ_CP061800.1"/>
</dbReference>
<dbReference type="EMBL" id="CP061800">
    <property type="protein sequence ID" value="QTA85606.1"/>
    <property type="molecule type" value="Genomic_DNA"/>
</dbReference>
<dbReference type="PANTHER" id="PTHR38454:SF1">
    <property type="entry name" value="INTEGRAL MEMBRANE PROTEIN"/>
    <property type="match status" value="1"/>
</dbReference>
<feature type="transmembrane region" description="Helical" evidence="1">
    <location>
        <begin position="12"/>
        <end position="31"/>
    </location>
</feature>
<organism evidence="2 3">
    <name type="scientific">Desulfonema magnum</name>
    <dbReference type="NCBI Taxonomy" id="45655"/>
    <lineage>
        <taxon>Bacteria</taxon>
        <taxon>Pseudomonadati</taxon>
        <taxon>Thermodesulfobacteriota</taxon>
        <taxon>Desulfobacteria</taxon>
        <taxon>Desulfobacterales</taxon>
        <taxon>Desulfococcaceae</taxon>
        <taxon>Desulfonema</taxon>
    </lineage>
</organism>
<sequence>MEVRNSGWRIKILPICFIFILTIIFFHPVIFQGKTFYAFDTLLQYLPWSSDAPPDFRANNTLITDPVNVFYPYYNLIKKCIRSGTLCFWKDYILCGIPTSPTGNPIIFFFYLLFSESSAHDLLLWLHLFGAGLFMFLYLTETGLRTCSALMGAIVWMFNGYVMVWFEFQNIIILAPSLAASLYYFERWLKTRAILYCLCVSCALALSISVGCAQPNIYQFIFACSYFIFRYVWMRRNHADFRKAGRHELISLGLAIFMGILICSNFLFANISTLHEGSHRQGFSFEELYKHTGKLPPKYLTTLIYPDFFGSPAGNRISFPPKIRGAQPYNNYNELCIYFGIIPLFLILTCLPCLLKRKEYIPFYFFTALITLTMAMGSILYYPLAKFIPGLNLSAPLRILYIFACCVSVLSALGADILLSEGDKEKRSFIVLWTLLLGTAVVLYLFVRTDTGMKWAAASVNWSDWHQVRGIFQNHFSFSSPIISKPLGLVFISYLCLMSVLLYRKKQSGNIFLFLTFLILSYDLISFGLTYNTASHRNLEFPRTEAIRFLKQDKSPYRIITYGNFMHNSLAPFGIQDAGGYSSFYLRRYGEFLHLSQHGHNIPLPDKFSRWTYFNTFGSPLLDLINVKYLLLPPSMSVNSPKVELVYENEIKIYENKDAFPRAFFVSEYQFCNDRESAYEMMASYSLEDFNKKVILESLLPEDFQKNSISENKTEPRVSLISYHPGKIEISISTDQNGFLVLSDNYHPSWTAETDGMKTEVLRANYIMQAVPVSPGNHKIVFKFYPKLRVTGLFMTAAGWLVLVVLIAFSFVSRSKQLVLTRSHNTAI</sequence>
<feature type="transmembrane region" description="Helical" evidence="1">
    <location>
        <begin position="249"/>
        <end position="268"/>
    </location>
</feature>
<feature type="transmembrane region" description="Helical" evidence="1">
    <location>
        <begin position="168"/>
        <end position="186"/>
    </location>
</feature>
<feature type="transmembrane region" description="Helical" evidence="1">
    <location>
        <begin position="337"/>
        <end position="355"/>
    </location>
</feature>
<evidence type="ECO:0000256" key="1">
    <source>
        <dbReference type="SAM" id="Phobius"/>
    </source>
</evidence>
<dbReference type="KEGG" id="dmm:dnm_016170"/>
<proteinExistence type="predicted"/>
<evidence type="ECO:0000313" key="2">
    <source>
        <dbReference type="EMBL" id="QTA85606.1"/>
    </source>
</evidence>
<keyword evidence="3" id="KW-1185">Reference proteome</keyword>
<feature type="transmembrane region" description="Helical" evidence="1">
    <location>
        <begin position="792"/>
        <end position="812"/>
    </location>
</feature>
<keyword evidence="1" id="KW-1133">Transmembrane helix</keyword>
<dbReference type="PANTHER" id="PTHR38454">
    <property type="entry name" value="INTEGRAL MEMBRANE PROTEIN-RELATED"/>
    <property type="match status" value="1"/>
</dbReference>
<feature type="transmembrane region" description="Helical" evidence="1">
    <location>
        <begin position="430"/>
        <end position="447"/>
    </location>
</feature>
<feature type="transmembrane region" description="Helical" evidence="1">
    <location>
        <begin position="399"/>
        <end position="418"/>
    </location>
</feature>
<protein>
    <submittedName>
        <fullName evidence="2">Bacterial membrane protein YfhO domain-containing protein</fullName>
    </submittedName>
</protein>
<feature type="transmembrane region" description="Helical" evidence="1">
    <location>
        <begin position="482"/>
        <end position="503"/>
    </location>
</feature>
<feature type="transmembrane region" description="Helical" evidence="1">
    <location>
        <begin position="217"/>
        <end position="233"/>
    </location>
</feature>